<dbReference type="Proteomes" id="UP001380953">
    <property type="component" value="Unassembled WGS sequence"/>
</dbReference>
<name>A0ACC6PE83_9BACL</name>
<keyword evidence="1" id="KW-0378">Hydrolase</keyword>
<keyword evidence="2" id="KW-1185">Reference proteome</keyword>
<protein>
    <submittedName>
        <fullName evidence="1">Glycoside hydrolase family 43 protein</fullName>
    </submittedName>
</protein>
<sequence length="553" mass="63033">MSRIVNPILPGFHPDPSFLRVGDDYYIATSTFEWMPGVQIHHSRDLVHWRLATRVLTEECGIDFRGSPPSGSIWAPALSYSQGTFYLLFTNVRSRGRNHKDLHNYVTTSASIEGPWSLPARLNGSGFDPFLFHDEDGRKWLLNMRWDFRRSHSNFAGIVMQEFDPVGNRLVGQVLDLYSGTPTGVTEGPQLFKKDGWYYLMTAEGGTGIRHQITLARSRTLQGPYATDPNYPLMCTAASPEYPLQQAGHGSLVQTRHGEWWLAHLCTRPLPGGTRLSSPLGRETALQRCVWTEDGWLRLAHGGRLPALEIEAPDLAAYPFSEEKNRDDFDQKEWRTVYQSLRAPIGSDWASLEERPGWLKLRGRESLVSMYDQSLIARPIAHFRCRIETKLEFCPESFFEMAGLVCYYDDADYYYLRVTYDEIRGITLGVVCSRAGVYDEFGDMEIAAGDWECFYLRAVIDGCALTFFASPDGSHWIAVSPELDFGTLSDEYGGKLGFTGSFVGLCAQDLDRQSREAWFDYFEYTDFDPEENKRSIKEDRTRCRKNDKNDKND</sequence>
<organism evidence="1 2">
    <name type="scientific">Saccharibacillus sacchari</name>
    <dbReference type="NCBI Taxonomy" id="456493"/>
    <lineage>
        <taxon>Bacteria</taxon>
        <taxon>Bacillati</taxon>
        <taxon>Bacillota</taxon>
        <taxon>Bacilli</taxon>
        <taxon>Bacillales</taxon>
        <taxon>Paenibacillaceae</taxon>
        <taxon>Saccharibacillus</taxon>
    </lineage>
</organism>
<comment type="caution">
    <text evidence="1">The sequence shown here is derived from an EMBL/GenBank/DDBJ whole genome shotgun (WGS) entry which is preliminary data.</text>
</comment>
<proteinExistence type="predicted"/>
<gene>
    <name evidence="1" type="ORF">WKI47_15025</name>
</gene>
<evidence type="ECO:0000313" key="2">
    <source>
        <dbReference type="Proteomes" id="UP001380953"/>
    </source>
</evidence>
<accession>A0ACC6PE83</accession>
<dbReference type="EMBL" id="JBBKAR010000039">
    <property type="protein sequence ID" value="MEJ8305217.1"/>
    <property type="molecule type" value="Genomic_DNA"/>
</dbReference>
<evidence type="ECO:0000313" key="1">
    <source>
        <dbReference type="EMBL" id="MEJ8305217.1"/>
    </source>
</evidence>
<reference evidence="1" key="1">
    <citation type="submission" date="2024-03" db="EMBL/GenBank/DDBJ databases">
        <title>Whole genome sequecning of epiphytes from Marcgravia umbellata leaves.</title>
        <authorList>
            <person name="Kumar G."/>
            <person name="Savka M.A."/>
        </authorList>
    </citation>
    <scope>NUCLEOTIDE SEQUENCE</scope>
    <source>
        <strain evidence="1">RIT_BL5</strain>
    </source>
</reference>